<keyword evidence="1" id="KW-1133">Transmembrane helix</keyword>
<sequence>MCVCNSQNSFLRLHYVLCCPLFLFQIKCAISCRNFFQLLFSFRDYLGRFFVYCWLHCSLVFTYDKKEAN</sequence>
<reference evidence="3" key="1">
    <citation type="submission" date="2022-11" db="UniProtKB">
        <authorList>
            <consortium name="WormBaseParasite"/>
        </authorList>
    </citation>
    <scope>IDENTIFICATION</scope>
</reference>
<feature type="transmembrane region" description="Helical" evidence="1">
    <location>
        <begin position="45"/>
        <end position="63"/>
    </location>
</feature>
<dbReference type="Proteomes" id="UP000887569">
    <property type="component" value="Unplaced"/>
</dbReference>
<dbReference type="AlphaFoldDB" id="A0A915AYB4"/>
<evidence type="ECO:0000256" key="1">
    <source>
        <dbReference type="SAM" id="Phobius"/>
    </source>
</evidence>
<evidence type="ECO:0000313" key="2">
    <source>
        <dbReference type="Proteomes" id="UP000887569"/>
    </source>
</evidence>
<name>A0A915AYB4_PARUN</name>
<protein>
    <submittedName>
        <fullName evidence="3">Gamma-tubulin complex component</fullName>
    </submittedName>
</protein>
<dbReference type="WBParaSite" id="PgR018_g110_t01">
    <property type="protein sequence ID" value="PgR018_g110_t01"/>
    <property type="gene ID" value="PgR018_g110"/>
</dbReference>
<proteinExistence type="predicted"/>
<accession>A0A915AYB4</accession>
<evidence type="ECO:0000313" key="3">
    <source>
        <dbReference type="WBParaSite" id="PgR018_g110_t01"/>
    </source>
</evidence>
<keyword evidence="1" id="KW-0812">Transmembrane</keyword>
<keyword evidence="1" id="KW-0472">Membrane</keyword>
<keyword evidence="2" id="KW-1185">Reference proteome</keyword>
<organism evidence="2 3">
    <name type="scientific">Parascaris univalens</name>
    <name type="common">Nematode worm</name>
    <dbReference type="NCBI Taxonomy" id="6257"/>
    <lineage>
        <taxon>Eukaryota</taxon>
        <taxon>Metazoa</taxon>
        <taxon>Ecdysozoa</taxon>
        <taxon>Nematoda</taxon>
        <taxon>Chromadorea</taxon>
        <taxon>Rhabditida</taxon>
        <taxon>Spirurina</taxon>
        <taxon>Ascaridomorpha</taxon>
        <taxon>Ascaridoidea</taxon>
        <taxon>Ascarididae</taxon>
        <taxon>Parascaris</taxon>
    </lineage>
</organism>